<feature type="domain" description="Response regulatory" evidence="2">
    <location>
        <begin position="21"/>
        <end position="145"/>
    </location>
</feature>
<dbReference type="InterPro" id="IPR011006">
    <property type="entry name" value="CheY-like_superfamily"/>
</dbReference>
<dbReference type="EMBL" id="LAZR01054380">
    <property type="protein sequence ID" value="KKK78682.1"/>
    <property type="molecule type" value="Genomic_DNA"/>
</dbReference>
<dbReference type="AlphaFoldDB" id="A0A0F8YB36"/>
<dbReference type="InterPro" id="IPR001789">
    <property type="entry name" value="Sig_transdc_resp-reg_receiver"/>
</dbReference>
<dbReference type="PANTHER" id="PTHR44591">
    <property type="entry name" value="STRESS RESPONSE REGULATOR PROTEIN 1"/>
    <property type="match status" value="1"/>
</dbReference>
<feature type="non-terminal residue" evidence="3">
    <location>
        <position position="1"/>
    </location>
</feature>
<dbReference type="GO" id="GO:0000160">
    <property type="term" value="P:phosphorelay signal transduction system"/>
    <property type="evidence" value="ECO:0007669"/>
    <property type="project" value="InterPro"/>
</dbReference>
<dbReference type="PROSITE" id="PS50110">
    <property type="entry name" value="RESPONSE_REGULATORY"/>
    <property type="match status" value="1"/>
</dbReference>
<dbReference type="PANTHER" id="PTHR44591:SF3">
    <property type="entry name" value="RESPONSE REGULATORY DOMAIN-CONTAINING PROTEIN"/>
    <property type="match status" value="1"/>
</dbReference>
<protein>
    <recommendedName>
        <fullName evidence="2">Response regulatory domain-containing protein</fullName>
    </recommendedName>
</protein>
<gene>
    <name evidence="3" type="ORF">LCGC14_2841090</name>
</gene>
<comment type="caution">
    <text evidence="3">The sequence shown here is derived from an EMBL/GenBank/DDBJ whole genome shotgun (WGS) entry which is preliminary data.</text>
</comment>
<evidence type="ECO:0000313" key="3">
    <source>
        <dbReference type="EMBL" id="KKK78682.1"/>
    </source>
</evidence>
<name>A0A0F8YB36_9ZZZZ</name>
<evidence type="ECO:0000256" key="1">
    <source>
        <dbReference type="ARBA" id="ARBA00022553"/>
    </source>
</evidence>
<sequence length="150" mass="16989">FQWICDQSWMLLLKKLTKKQKAGEYHWILIFQMFGSIILQKEGHAVSCLDHVEGAVEELVQNTPGLLILDVMFPEFPTAGFDLARKVRGTQEIKDLPIILLTGVNQELPVEFSPKDIDGDWMPVQDFVEKTADIKPLIKKVGKLLKASAK</sequence>
<proteinExistence type="predicted"/>
<organism evidence="3">
    <name type="scientific">marine sediment metagenome</name>
    <dbReference type="NCBI Taxonomy" id="412755"/>
    <lineage>
        <taxon>unclassified sequences</taxon>
        <taxon>metagenomes</taxon>
        <taxon>ecological metagenomes</taxon>
    </lineage>
</organism>
<dbReference type="Gene3D" id="3.40.50.2300">
    <property type="match status" value="1"/>
</dbReference>
<evidence type="ECO:0000259" key="2">
    <source>
        <dbReference type="PROSITE" id="PS50110"/>
    </source>
</evidence>
<keyword evidence="1" id="KW-0597">Phosphoprotein</keyword>
<dbReference type="SUPFAM" id="SSF52172">
    <property type="entry name" value="CheY-like"/>
    <property type="match status" value="1"/>
</dbReference>
<reference evidence="3" key="1">
    <citation type="journal article" date="2015" name="Nature">
        <title>Complex archaea that bridge the gap between prokaryotes and eukaryotes.</title>
        <authorList>
            <person name="Spang A."/>
            <person name="Saw J.H."/>
            <person name="Jorgensen S.L."/>
            <person name="Zaremba-Niedzwiedzka K."/>
            <person name="Martijn J."/>
            <person name="Lind A.E."/>
            <person name="van Eijk R."/>
            <person name="Schleper C."/>
            <person name="Guy L."/>
            <person name="Ettema T.J."/>
        </authorList>
    </citation>
    <scope>NUCLEOTIDE SEQUENCE</scope>
</reference>
<dbReference type="Pfam" id="PF00072">
    <property type="entry name" value="Response_reg"/>
    <property type="match status" value="1"/>
</dbReference>
<dbReference type="InterPro" id="IPR050595">
    <property type="entry name" value="Bact_response_regulator"/>
</dbReference>
<accession>A0A0F8YB36</accession>